<evidence type="ECO:0000256" key="1">
    <source>
        <dbReference type="SAM" id="SignalP"/>
    </source>
</evidence>
<evidence type="ECO:0000313" key="4">
    <source>
        <dbReference type="Proteomes" id="UP000253498"/>
    </source>
</evidence>
<feature type="signal peptide" evidence="1">
    <location>
        <begin position="1"/>
        <end position="25"/>
    </location>
</feature>
<dbReference type="Proteomes" id="UP000253498">
    <property type="component" value="Unassembled WGS sequence"/>
</dbReference>
<dbReference type="EMBL" id="LESJ01000008">
    <property type="protein sequence ID" value="RBT66603.1"/>
    <property type="molecule type" value="Genomic_DNA"/>
</dbReference>
<protein>
    <recommendedName>
        <fullName evidence="2">Bacterial CdiA-CT RNAse A domain-containing protein</fullName>
    </recommendedName>
</protein>
<comment type="caution">
    <text evidence="3">The sequence shown here is derived from an EMBL/GenBank/DDBJ whole genome shotgun (WGS) entry which is preliminary data.</text>
</comment>
<dbReference type="RefSeq" id="WP_240190142.1">
    <property type="nucleotide sequence ID" value="NZ_JBFCRC010000009.1"/>
</dbReference>
<dbReference type="InterPro" id="IPR041436">
    <property type="entry name" value="RNAse_A_bac"/>
</dbReference>
<organism evidence="3 4">
    <name type="scientific">Enterococcus hirae</name>
    <dbReference type="NCBI Taxonomy" id="1354"/>
    <lineage>
        <taxon>Bacteria</taxon>
        <taxon>Bacillati</taxon>
        <taxon>Bacillota</taxon>
        <taxon>Bacilli</taxon>
        <taxon>Lactobacillales</taxon>
        <taxon>Enterococcaceae</taxon>
        <taxon>Enterococcus</taxon>
    </lineage>
</organism>
<name>A0AB37IHB3_ENTHR</name>
<sequence>MKKRSILMSLLLLLPFFSSPLSVYSQETTVEPQAVLQEEMPPLVQPIPSTLASEKQAIASPLNIFNHLSLSEYASALSGGATLGASFLETAAAPFIIPVMLGANIAYSSYQLGSYLGVMTNDLIQTSKGLRESLGSTSNVQQDLTDFALSGMNSTTSTYNFSQKLQARYAQDVTSHAVMREYLTGTNDHGAYRFSISSDASMYRRRISYNLLWSEQGQACILGRDASVAKHTYADDQFFVLESIELAEPSRASDQAILEIVGKFYIANGASQAFLYTKELPISMTQALEQITTLDGLLGYVQQTTTYTLGAIDVPSTAVAVETAQAMAKEYTTRKAQITNRLTEALAPNNNGIDFDPSGMIASLYGQAVVLDQAGNFIYAETKQAVPTYYWDAIEISYSADAIPYDDALTIDGRRGVVDEETGDIIDGKTKDVLIKGALGATWTATSMALLKERIKELKEKDPNNKDDDEKFSWYTPIDLVYDEFFAKGGKGHTIMRHIGKTEKELQQRLEGKPWLKHASTFYDPVQALIAINAGIYTANQRYLDGKIKAPLGECSFDSTKNRIEYDSIKAWSFGRGVYKVKKDVYNYYISIPCAKVIIQKTNQEIRKKRHYYIVTSFPDLKRYKEETNTLIYE</sequence>
<proteinExistence type="predicted"/>
<dbReference type="AlphaFoldDB" id="A0AB37IHB3"/>
<accession>A0AB37IHB3</accession>
<evidence type="ECO:0000259" key="2">
    <source>
        <dbReference type="Pfam" id="PF18431"/>
    </source>
</evidence>
<gene>
    <name evidence="3" type="ORF">EB03_02502</name>
</gene>
<dbReference type="Pfam" id="PF18431">
    <property type="entry name" value="RNAse_A_bac"/>
    <property type="match status" value="1"/>
</dbReference>
<feature type="chain" id="PRO_5044294285" description="Bacterial CdiA-CT RNAse A domain-containing protein" evidence="1">
    <location>
        <begin position="26"/>
        <end position="634"/>
    </location>
</feature>
<keyword evidence="1" id="KW-0732">Signal</keyword>
<feature type="domain" description="Bacterial CdiA-CT RNAse A" evidence="2">
    <location>
        <begin position="492"/>
        <end position="619"/>
    </location>
</feature>
<evidence type="ECO:0000313" key="3">
    <source>
        <dbReference type="EMBL" id="RBT66603.1"/>
    </source>
</evidence>
<reference evidence="3 4" key="1">
    <citation type="submission" date="2015-06" db="EMBL/GenBank/DDBJ databases">
        <title>The Genome Sequence of Enterococcus hirae 88EA1.</title>
        <authorList>
            <consortium name="The Broad Institute Genomics Platform"/>
            <consortium name="The Broad Institute Genome Sequencing Center for Infectious Disease"/>
            <person name="Earl A.M."/>
            <person name="Van Tyne D."/>
            <person name="Lebreton F."/>
            <person name="Saavedra J.T."/>
            <person name="Gilmore M.S."/>
            <person name="Manson McGuire A."/>
            <person name="Clock S."/>
            <person name="Crupain M."/>
            <person name="Rangan U."/>
            <person name="Young S."/>
            <person name="Abouelleil A."/>
            <person name="Cao P."/>
            <person name="Chapman S.B."/>
            <person name="Griggs A."/>
            <person name="Priest M."/>
            <person name="Shea T."/>
            <person name="Wortman J."/>
            <person name="Nusbaum C."/>
            <person name="Birren B."/>
        </authorList>
    </citation>
    <scope>NUCLEOTIDE SEQUENCE [LARGE SCALE GENOMIC DNA]</scope>
    <source>
        <strain evidence="3 4">88EA1</strain>
    </source>
</reference>